<dbReference type="InterPro" id="IPR024072">
    <property type="entry name" value="DHFR-like_dom_sf"/>
</dbReference>
<dbReference type="InterPro" id="IPR050765">
    <property type="entry name" value="Riboflavin_Biosynth_HTPR"/>
</dbReference>
<evidence type="ECO:0000259" key="1">
    <source>
        <dbReference type="Pfam" id="PF01872"/>
    </source>
</evidence>
<reference evidence="3" key="1">
    <citation type="journal article" date="2019" name="Int. J. Syst. Evol. Microbiol.">
        <title>The Global Catalogue of Microorganisms (GCM) 10K type strain sequencing project: providing services to taxonomists for standard genome sequencing and annotation.</title>
        <authorList>
            <consortium name="The Broad Institute Genomics Platform"/>
            <consortium name="The Broad Institute Genome Sequencing Center for Infectious Disease"/>
            <person name="Wu L."/>
            <person name="Ma J."/>
        </authorList>
    </citation>
    <scope>NUCLEOTIDE SEQUENCE [LARGE SCALE GENOMIC DNA]</scope>
    <source>
        <strain evidence="3">JCM 18956</strain>
    </source>
</reference>
<name>A0ABP8W3M9_9MICO</name>
<feature type="domain" description="Bacterial bifunctional deaminase-reductase C-terminal" evidence="1">
    <location>
        <begin position="4"/>
        <end position="175"/>
    </location>
</feature>
<accession>A0ABP8W3M9</accession>
<dbReference type="Gene3D" id="3.40.430.10">
    <property type="entry name" value="Dihydrofolate Reductase, subunit A"/>
    <property type="match status" value="1"/>
</dbReference>
<dbReference type="RefSeq" id="WP_345376349.1">
    <property type="nucleotide sequence ID" value="NZ_BAABLM010000005.1"/>
</dbReference>
<keyword evidence="3" id="KW-1185">Reference proteome</keyword>
<dbReference type="SUPFAM" id="SSF53597">
    <property type="entry name" value="Dihydrofolate reductase-like"/>
    <property type="match status" value="1"/>
</dbReference>
<proteinExistence type="predicted"/>
<dbReference type="PANTHER" id="PTHR38011">
    <property type="entry name" value="DIHYDROFOLATE REDUCTASE FAMILY PROTEIN (AFU_ORTHOLOGUE AFUA_8G06820)"/>
    <property type="match status" value="1"/>
</dbReference>
<dbReference type="EMBL" id="BAABLM010000005">
    <property type="protein sequence ID" value="GAA4679872.1"/>
    <property type="molecule type" value="Genomic_DNA"/>
</dbReference>
<evidence type="ECO:0000313" key="2">
    <source>
        <dbReference type="EMBL" id="GAA4679872.1"/>
    </source>
</evidence>
<dbReference type="PANTHER" id="PTHR38011:SF2">
    <property type="entry name" value="BIFUNCTIONAL DEAMINASE-REDUCTASE DOMAIN PROTEIN"/>
    <property type="match status" value="1"/>
</dbReference>
<gene>
    <name evidence="2" type="ORF">GCM10025780_26210</name>
</gene>
<dbReference type="Proteomes" id="UP001501295">
    <property type="component" value="Unassembled WGS sequence"/>
</dbReference>
<evidence type="ECO:0000313" key="3">
    <source>
        <dbReference type="Proteomes" id="UP001501295"/>
    </source>
</evidence>
<comment type="caution">
    <text evidence="2">The sequence shown here is derived from an EMBL/GenBank/DDBJ whole genome shotgun (WGS) entry which is preliminary data.</text>
</comment>
<sequence length="188" mass="20554">MATIVAVEYITLDGVFEEPAWSGPYFGEELGTFQWNNLFGADALLLGRVTYEGFSEAWPQMEETTGDFGKRMNSMPKYVATSSRKPLTWNATALSDSGENDVVEAIKKLRAESEGVLLLNGSADLFNMLSSHGLVDEYRFMIFPVVVGRGKKLWAKGVPEQALTLTNSDMTKEGVAVLTYVPAAPAAE</sequence>
<protein>
    <submittedName>
        <fullName evidence="2">Dihydrofolate reductase family protein</fullName>
    </submittedName>
</protein>
<organism evidence="2 3">
    <name type="scientific">Frondihabitans cladoniiphilus</name>
    <dbReference type="NCBI Taxonomy" id="715785"/>
    <lineage>
        <taxon>Bacteria</taxon>
        <taxon>Bacillati</taxon>
        <taxon>Actinomycetota</taxon>
        <taxon>Actinomycetes</taxon>
        <taxon>Micrococcales</taxon>
        <taxon>Microbacteriaceae</taxon>
        <taxon>Frondihabitans</taxon>
    </lineage>
</organism>
<dbReference type="InterPro" id="IPR002734">
    <property type="entry name" value="RibDG_C"/>
</dbReference>
<dbReference type="Pfam" id="PF01872">
    <property type="entry name" value="RibD_C"/>
    <property type="match status" value="1"/>
</dbReference>